<sequence length="73" mass="8071">MYSFSSAVRGASRRIFFSVRYGRSLRNHLQSLETTPAAGVHFILALNMNLSPRGQSSILANRPYDAKIISGTL</sequence>
<dbReference type="AlphaFoldDB" id="A0A6G4WNC1"/>
<evidence type="ECO:0000313" key="2">
    <source>
        <dbReference type="Proteomes" id="UP001642900"/>
    </source>
</evidence>
<comment type="caution">
    <text evidence="1">The sequence shown here is derived from an EMBL/GenBank/DDBJ whole genome shotgun (WGS) entry which is preliminary data.</text>
</comment>
<gene>
    <name evidence="1" type="ORF">G6N73_32545</name>
</gene>
<accession>A0A6G4WNC1</accession>
<proteinExistence type="predicted"/>
<dbReference type="EMBL" id="JAAKZF010000121">
    <property type="protein sequence ID" value="NGO55696.1"/>
    <property type="molecule type" value="Genomic_DNA"/>
</dbReference>
<reference evidence="1 2" key="1">
    <citation type="submission" date="2020-02" db="EMBL/GenBank/DDBJ databases">
        <title>Genome sequence of strain CCNWXJ40-4.</title>
        <authorList>
            <person name="Gao J."/>
            <person name="Sun J."/>
        </authorList>
    </citation>
    <scope>NUCLEOTIDE SEQUENCE [LARGE SCALE GENOMIC DNA]</scope>
    <source>
        <strain evidence="1 2">CCNWXJ 40-4</strain>
    </source>
</reference>
<dbReference type="Proteomes" id="UP001642900">
    <property type="component" value="Unassembled WGS sequence"/>
</dbReference>
<protein>
    <submittedName>
        <fullName evidence="1">Uncharacterized protein</fullName>
    </submittedName>
</protein>
<keyword evidence="2" id="KW-1185">Reference proteome</keyword>
<evidence type="ECO:0000313" key="1">
    <source>
        <dbReference type="EMBL" id="NGO55696.1"/>
    </source>
</evidence>
<organism evidence="1 2">
    <name type="scientific">Allomesorhizobium camelthorni</name>
    <dbReference type="NCBI Taxonomy" id="475069"/>
    <lineage>
        <taxon>Bacteria</taxon>
        <taxon>Pseudomonadati</taxon>
        <taxon>Pseudomonadota</taxon>
        <taxon>Alphaproteobacteria</taxon>
        <taxon>Hyphomicrobiales</taxon>
        <taxon>Phyllobacteriaceae</taxon>
        <taxon>Allomesorhizobium</taxon>
    </lineage>
</organism>
<name>A0A6G4WNC1_9HYPH</name>
<dbReference type="RefSeq" id="WP_165034044.1">
    <property type="nucleotide sequence ID" value="NZ_JAAKZF010000121.1"/>
</dbReference>